<feature type="transmembrane region" description="Helical" evidence="1">
    <location>
        <begin position="44"/>
        <end position="64"/>
    </location>
</feature>
<feature type="transmembrane region" description="Helical" evidence="1">
    <location>
        <begin position="343"/>
        <end position="361"/>
    </location>
</feature>
<accession>A0ABU8NXV0</accession>
<feature type="transmembrane region" description="Helical" evidence="1">
    <location>
        <begin position="12"/>
        <end position="32"/>
    </location>
</feature>
<proteinExistence type="predicted"/>
<dbReference type="RefSeq" id="WP_337889425.1">
    <property type="nucleotide sequence ID" value="NZ_JBAHVI010000002.1"/>
</dbReference>
<name>A0ABU8NXV0_9CORY</name>
<evidence type="ECO:0000313" key="2">
    <source>
        <dbReference type="EMBL" id="MEJ4098954.1"/>
    </source>
</evidence>
<feature type="transmembrane region" description="Helical" evidence="1">
    <location>
        <begin position="135"/>
        <end position="155"/>
    </location>
</feature>
<feature type="transmembrane region" description="Helical" evidence="1">
    <location>
        <begin position="275"/>
        <end position="293"/>
    </location>
</feature>
<evidence type="ECO:0000256" key="1">
    <source>
        <dbReference type="SAM" id="Phobius"/>
    </source>
</evidence>
<feature type="transmembrane region" description="Helical" evidence="1">
    <location>
        <begin position="100"/>
        <end position="123"/>
    </location>
</feature>
<feature type="transmembrane region" description="Helical" evidence="1">
    <location>
        <begin position="76"/>
        <end position="94"/>
    </location>
</feature>
<protein>
    <submittedName>
        <fullName evidence="2">MFS transporter</fullName>
    </submittedName>
</protein>
<keyword evidence="1" id="KW-0472">Membrane</keyword>
<organism evidence="2 3">
    <name type="scientific">Corynebacterium mastitidis</name>
    <dbReference type="NCBI Taxonomy" id="161890"/>
    <lineage>
        <taxon>Bacteria</taxon>
        <taxon>Bacillati</taxon>
        <taxon>Actinomycetota</taxon>
        <taxon>Actinomycetes</taxon>
        <taxon>Mycobacteriales</taxon>
        <taxon>Corynebacteriaceae</taxon>
        <taxon>Corynebacterium</taxon>
    </lineage>
</organism>
<dbReference type="PANTHER" id="PTHR23534">
    <property type="entry name" value="MFS PERMEASE"/>
    <property type="match status" value="1"/>
</dbReference>
<dbReference type="Gene3D" id="1.20.1250.20">
    <property type="entry name" value="MFS general substrate transporter like domains"/>
    <property type="match status" value="1"/>
</dbReference>
<sequence>MFNISAKIYPFLITQVFVSAGVALNLTVAALATATVTGRDSLGGLAQTSIIIGATIITTLSTLVTRTHGRLISLRLALGLAVLGSLLCNLAVSSTGALRWIIFVGLFLLGGGTVSALLSRFAAADSIKNPTDASTAISMVLFGSAIGSAVGPHLYSVAARMSDNPMHAVFLCSAAVFSLGLVPLFTRKPSTTGIPLRKTNAHKGLSPWAPTYTAIFCIGVFSHASMISLMAMAPIYSDKAFGVHGTSLTMTAHLLGMYALGPVVSAAIKKVHFRPLICLGAAIFLLSYSALILRPDSLTVFVASLFGIGLAWSIGMISASTLASTVPDEHVRITLQGRLDTSINIAAGISSVISGVIVARWGYPTLAAVNGGALLILLLSRFLTRSSSGARASS</sequence>
<evidence type="ECO:0000313" key="3">
    <source>
        <dbReference type="Proteomes" id="UP001359781"/>
    </source>
</evidence>
<dbReference type="InterPro" id="IPR011701">
    <property type="entry name" value="MFS"/>
</dbReference>
<reference evidence="2 3" key="1">
    <citation type="submission" date="2024-02" db="EMBL/GenBank/DDBJ databases">
        <title>Whole genome sequencing and characterization of Corynebacterium isolated from the ocular surface of dry eye disease sufferers.</title>
        <authorList>
            <person name="Naqvi M."/>
        </authorList>
    </citation>
    <scope>NUCLEOTIDE SEQUENCE [LARGE SCALE GENOMIC DNA]</scope>
    <source>
        <strain evidence="2 3">PCRF</strain>
    </source>
</reference>
<feature type="transmembrane region" description="Helical" evidence="1">
    <location>
        <begin position="248"/>
        <end position="268"/>
    </location>
</feature>
<dbReference type="Pfam" id="PF07690">
    <property type="entry name" value="MFS_1"/>
    <property type="match status" value="1"/>
</dbReference>
<dbReference type="SUPFAM" id="SSF103473">
    <property type="entry name" value="MFS general substrate transporter"/>
    <property type="match status" value="1"/>
</dbReference>
<gene>
    <name evidence="2" type="ORF">V5S96_01030</name>
</gene>
<keyword evidence="1" id="KW-1133">Transmembrane helix</keyword>
<dbReference type="PANTHER" id="PTHR23534:SF1">
    <property type="entry name" value="MAJOR FACILITATOR SUPERFAMILY PROTEIN"/>
    <property type="match status" value="1"/>
</dbReference>
<feature type="transmembrane region" description="Helical" evidence="1">
    <location>
        <begin position="367"/>
        <end position="384"/>
    </location>
</feature>
<comment type="caution">
    <text evidence="2">The sequence shown here is derived from an EMBL/GenBank/DDBJ whole genome shotgun (WGS) entry which is preliminary data.</text>
</comment>
<dbReference type="InterPro" id="IPR036259">
    <property type="entry name" value="MFS_trans_sf"/>
</dbReference>
<feature type="transmembrane region" description="Helical" evidence="1">
    <location>
        <begin position="167"/>
        <end position="186"/>
    </location>
</feature>
<feature type="transmembrane region" description="Helical" evidence="1">
    <location>
        <begin position="299"/>
        <end position="322"/>
    </location>
</feature>
<feature type="transmembrane region" description="Helical" evidence="1">
    <location>
        <begin position="207"/>
        <end position="236"/>
    </location>
</feature>
<dbReference type="EMBL" id="JBAHVJ010000001">
    <property type="protein sequence ID" value="MEJ4098954.1"/>
    <property type="molecule type" value="Genomic_DNA"/>
</dbReference>
<dbReference type="Proteomes" id="UP001359781">
    <property type="component" value="Unassembled WGS sequence"/>
</dbReference>
<keyword evidence="3" id="KW-1185">Reference proteome</keyword>
<keyword evidence="1" id="KW-0812">Transmembrane</keyword>